<accession>A0A0P6X843</accession>
<name>A0A0P6X843_9CHLR</name>
<dbReference type="EMBL" id="LGCL01000019">
    <property type="protein sequence ID" value="KPL78213.1"/>
    <property type="molecule type" value="Genomic_DNA"/>
</dbReference>
<gene>
    <name evidence="1" type="ORF">ADN00_06930</name>
</gene>
<dbReference type="InterPro" id="IPR036162">
    <property type="entry name" value="Resolvase-like_N_sf"/>
</dbReference>
<dbReference type="GO" id="GO:0003677">
    <property type="term" value="F:DNA binding"/>
    <property type="evidence" value="ECO:0007669"/>
    <property type="project" value="InterPro"/>
</dbReference>
<organism evidence="1 2">
    <name type="scientific">Ornatilinea apprima</name>
    <dbReference type="NCBI Taxonomy" id="1134406"/>
    <lineage>
        <taxon>Bacteria</taxon>
        <taxon>Bacillati</taxon>
        <taxon>Chloroflexota</taxon>
        <taxon>Anaerolineae</taxon>
        <taxon>Anaerolineales</taxon>
        <taxon>Anaerolineaceae</taxon>
        <taxon>Ornatilinea</taxon>
    </lineage>
</organism>
<protein>
    <submittedName>
        <fullName evidence="1">Uncharacterized protein</fullName>
    </submittedName>
</protein>
<evidence type="ECO:0000313" key="1">
    <source>
        <dbReference type="EMBL" id="KPL78213.1"/>
    </source>
</evidence>
<sequence length="135" mass="15205">MFEVLMQANGYRVDYFNPNTRTPNSFAFYVCGELKKGEPYSKQAKRDLFAGLALLANEVGWQNLAAVYLDVSGKRGAERKAFEQMKADARRGMFQRVFVVRLDVLPEDLPDVDVRVLGRGCLSPLDGKRIIPVMA</sequence>
<dbReference type="GO" id="GO:0000150">
    <property type="term" value="F:DNA strand exchange activity"/>
    <property type="evidence" value="ECO:0007669"/>
    <property type="project" value="InterPro"/>
</dbReference>
<evidence type="ECO:0000313" key="2">
    <source>
        <dbReference type="Proteomes" id="UP000050417"/>
    </source>
</evidence>
<dbReference type="OrthoDB" id="9805774at2"/>
<comment type="caution">
    <text evidence="1">The sequence shown here is derived from an EMBL/GenBank/DDBJ whole genome shotgun (WGS) entry which is preliminary data.</text>
</comment>
<reference evidence="1 2" key="1">
    <citation type="submission" date="2015-07" db="EMBL/GenBank/DDBJ databases">
        <title>Genome sequence of Ornatilinea apprima DSM 23815.</title>
        <authorList>
            <person name="Hemp J."/>
            <person name="Ward L.M."/>
            <person name="Pace L.A."/>
            <person name="Fischer W.W."/>
        </authorList>
    </citation>
    <scope>NUCLEOTIDE SEQUENCE [LARGE SCALE GENOMIC DNA]</scope>
    <source>
        <strain evidence="1 2">P3M-1</strain>
    </source>
</reference>
<dbReference type="Proteomes" id="UP000050417">
    <property type="component" value="Unassembled WGS sequence"/>
</dbReference>
<dbReference type="RefSeq" id="WP_075062255.1">
    <property type="nucleotide sequence ID" value="NZ_LGCL01000019.1"/>
</dbReference>
<dbReference type="AlphaFoldDB" id="A0A0P6X843"/>
<keyword evidence="2" id="KW-1185">Reference proteome</keyword>
<dbReference type="Gene3D" id="3.40.50.1390">
    <property type="entry name" value="Resolvase, N-terminal catalytic domain"/>
    <property type="match status" value="1"/>
</dbReference>
<proteinExistence type="predicted"/>